<reference evidence="3" key="1">
    <citation type="journal article" date="2022" name="J Environ Chem Eng">
        <title>Biodegradation of petroleum oil using a constructed nonpathogenic and heavy metal-tolerant bacterial consortium isolated from marine sponges.</title>
        <authorList>
            <person name="Dechsakulwatana C."/>
            <person name="Rungsihiranrut A."/>
            <person name="Muangchinda C."/>
            <person name="Ningthoujam R."/>
            <person name="Klankeo P."/>
            <person name="Pinyakong O."/>
        </authorList>
    </citation>
    <scope>NUCLEOTIDE SEQUENCE [LARGE SCALE GENOMIC DNA]</scope>
    <source>
        <strain evidence="3">MO2-4</strain>
    </source>
</reference>
<name>A0ABU4A162_9SPHN</name>
<dbReference type="InterPro" id="IPR004360">
    <property type="entry name" value="Glyas_Fos-R_dOase_dom"/>
</dbReference>
<protein>
    <submittedName>
        <fullName evidence="2">VOC family protein</fullName>
    </submittedName>
</protein>
<dbReference type="Pfam" id="PF00903">
    <property type="entry name" value="Glyoxalase"/>
    <property type="match status" value="1"/>
</dbReference>
<dbReference type="PROSITE" id="PS51819">
    <property type="entry name" value="VOC"/>
    <property type="match status" value="1"/>
</dbReference>
<organism evidence="2 3">
    <name type="scientific">Sphingobium naphthae</name>
    <dbReference type="NCBI Taxonomy" id="1886786"/>
    <lineage>
        <taxon>Bacteria</taxon>
        <taxon>Pseudomonadati</taxon>
        <taxon>Pseudomonadota</taxon>
        <taxon>Alphaproteobacteria</taxon>
        <taxon>Sphingomonadales</taxon>
        <taxon>Sphingomonadaceae</taxon>
        <taxon>Sphingobium</taxon>
    </lineage>
</organism>
<gene>
    <name evidence="2" type="ORF">O0R41_17845</name>
</gene>
<dbReference type="RefSeq" id="WP_228164657.1">
    <property type="nucleotide sequence ID" value="NZ_JAPTHD010000011.1"/>
</dbReference>
<keyword evidence="3" id="KW-1185">Reference proteome</keyword>
<feature type="domain" description="VOC" evidence="1">
    <location>
        <begin position="5"/>
        <end position="120"/>
    </location>
</feature>
<dbReference type="InterPro" id="IPR037523">
    <property type="entry name" value="VOC_core"/>
</dbReference>
<sequence>MTVRAMDHFTIVTDRLVDTIDFYAHLGLRKGPRPDFGIGGAWLYAGESAVLHLIDVPAMPPLRRGALDHMAFSADGLAALAGSLRARGVDYRIIRTPRPFSRWQLFLEDPNGVEVELDFDISEVPPDDWKTTGMRADVASE</sequence>
<dbReference type="EMBL" id="JAPTHD010000011">
    <property type="protein sequence ID" value="MDV5825470.1"/>
    <property type="molecule type" value="Genomic_DNA"/>
</dbReference>
<comment type="caution">
    <text evidence="2">The sequence shown here is derived from an EMBL/GenBank/DDBJ whole genome shotgun (WGS) entry which is preliminary data.</text>
</comment>
<evidence type="ECO:0000313" key="3">
    <source>
        <dbReference type="Proteomes" id="UP001185984"/>
    </source>
</evidence>
<dbReference type="InterPro" id="IPR029068">
    <property type="entry name" value="Glyas_Bleomycin-R_OHBP_Dase"/>
</dbReference>
<dbReference type="SUPFAM" id="SSF54593">
    <property type="entry name" value="Glyoxalase/Bleomycin resistance protein/Dihydroxybiphenyl dioxygenase"/>
    <property type="match status" value="1"/>
</dbReference>
<dbReference type="Proteomes" id="UP001185984">
    <property type="component" value="Unassembled WGS sequence"/>
</dbReference>
<accession>A0ABU4A162</accession>
<evidence type="ECO:0000313" key="2">
    <source>
        <dbReference type="EMBL" id="MDV5825470.1"/>
    </source>
</evidence>
<evidence type="ECO:0000259" key="1">
    <source>
        <dbReference type="PROSITE" id="PS51819"/>
    </source>
</evidence>
<dbReference type="Gene3D" id="3.10.180.10">
    <property type="entry name" value="2,3-Dihydroxybiphenyl 1,2-Dioxygenase, domain 1"/>
    <property type="match status" value="1"/>
</dbReference>
<proteinExistence type="predicted"/>